<dbReference type="PRINTS" id="PR00014">
    <property type="entry name" value="FNTYPEIII"/>
</dbReference>
<comment type="caution">
    <text evidence="4">The sequence shown here is derived from an EMBL/GenBank/DDBJ whole genome shotgun (WGS) entry which is preliminary data.</text>
</comment>
<keyword evidence="5" id="KW-1185">Reference proteome</keyword>
<name>A0A4U8UPA3_STECR</name>
<dbReference type="PANTHER" id="PTHR13817:SF95">
    <property type="entry name" value="PROTOGENIN"/>
    <property type="match status" value="1"/>
</dbReference>
<reference evidence="4 5" key="2">
    <citation type="journal article" date="2019" name="G3 (Bethesda)">
        <title>Hybrid Assembly of the Genome of the Entomopathogenic Nematode Steinernema carpocapsae Identifies the X-Chromosome.</title>
        <authorList>
            <person name="Serra L."/>
            <person name="Macchietto M."/>
            <person name="Macias-Munoz A."/>
            <person name="McGill C.J."/>
            <person name="Rodriguez I.M."/>
            <person name="Rodriguez B."/>
            <person name="Murad R."/>
            <person name="Mortazavi A."/>
        </authorList>
    </citation>
    <scope>NUCLEOTIDE SEQUENCE [LARGE SCALE GENOMIC DNA]</scope>
    <source>
        <strain evidence="4 5">ALL</strain>
    </source>
</reference>
<evidence type="ECO:0000256" key="2">
    <source>
        <dbReference type="SAM" id="MobiDB-lite"/>
    </source>
</evidence>
<gene>
    <name evidence="4" type="ORF">L596_002429</name>
</gene>
<feature type="compositionally biased region" description="Basic and acidic residues" evidence="2">
    <location>
        <begin position="188"/>
        <end position="198"/>
    </location>
</feature>
<feature type="compositionally biased region" description="Pro residues" evidence="2">
    <location>
        <begin position="137"/>
        <end position="152"/>
    </location>
</feature>
<evidence type="ECO:0000256" key="1">
    <source>
        <dbReference type="ARBA" id="ARBA00022737"/>
    </source>
</evidence>
<evidence type="ECO:0000313" key="4">
    <source>
        <dbReference type="EMBL" id="TMS34934.1"/>
    </source>
</evidence>
<reference evidence="4 5" key="1">
    <citation type="journal article" date="2015" name="Genome Biol.">
        <title>Comparative genomics of Steinernema reveals deeply conserved gene regulatory networks.</title>
        <authorList>
            <person name="Dillman A.R."/>
            <person name="Macchietto M."/>
            <person name="Porter C.F."/>
            <person name="Rogers A."/>
            <person name="Williams B."/>
            <person name="Antoshechkin I."/>
            <person name="Lee M.M."/>
            <person name="Goodwin Z."/>
            <person name="Lu X."/>
            <person name="Lewis E.E."/>
            <person name="Goodrich-Blair H."/>
            <person name="Stock S.P."/>
            <person name="Adams B.J."/>
            <person name="Sternberg P.W."/>
            <person name="Mortazavi A."/>
        </authorList>
    </citation>
    <scope>NUCLEOTIDE SEQUENCE [LARGE SCALE GENOMIC DNA]</scope>
    <source>
        <strain evidence="4 5">ALL</strain>
    </source>
</reference>
<dbReference type="SMART" id="SM00060">
    <property type="entry name" value="FN3"/>
    <property type="match status" value="1"/>
</dbReference>
<dbReference type="AlphaFoldDB" id="A0A4U8UPA3"/>
<dbReference type="Proteomes" id="UP000298663">
    <property type="component" value="Unassembled WGS sequence"/>
</dbReference>
<dbReference type="OrthoDB" id="10253954at2759"/>
<dbReference type="STRING" id="34508.A0A4U8UPA3"/>
<keyword evidence="1" id="KW-0677">Repeat</keyword>
<dbReference type="CDD" id="cd00063">
    <property type="entry name" value="FN3"/>
    <property type="match status" value="1"/>
</dbReference>
<dbReference type="FunFam" id="2.60.40.10:FF:000028">
    <property type="entry name" value="Neuronal cell adhesion molecule"/>
    <property type="match status" value="1"/>
</dbReference>
<evidence type="ECO:0000259" key="3">
    <source>
        <dbReference type="PROSITE" id="PS50853"/>
    </source>
</evidence>
<dbReference type="EMBL" id="AZBU02000001">
    <property type="protein sequence ID" value="TMS34934.1"/>
    <property type="molecule type" value="Genomic_DNA"/>
</dbReference>
<dbReference type="InterPro" id="IPR050964">
    <property type="entry name" value="Striated_Muscle_Regulatory"/>
</dbReference>
<dbReference type="InterPro" id="IPR003961">
    <property type="entry name" value="FN3_dom"/>
</dbReference>
<organism evidence="4 5">
    <name type="scientific">Steinernema carpocapsae</name>
    <name type="common">Entomopathogenic nematode</name>
    <dbReference type="NCBI Taxonomy" id="34508"/>
    <lineage>
        <taxon>Eukaryota</taxon>
        <taxon>Metazoa</taxon>
        <taxon>Ecdysozoa</taxon>
        <taxon>Nematoda</taxon>
        <taxon>Chromadorea</taxon>
        <taxon>Rhabditida</taxon>
        <taxon>Tylenchina</taxon>
        <taxon>Panagrolaimomorpha</taxon>
        <taxon>Strongyloidoidea</taxon>
        <taxon>Steinernematidae</taxon>
        <taxon>Steinernema</taxon>
    </lineage>
</organism>
<dbReference type="PANTHER" id="PTHR13817">
    <property type="entry name" value="TITIN"/>
    <property type="match status" value="1"/>
</dbReference>
<sequence length="208" mass="22780">MTHVFAPSCISLTHDTTNCNAVSRQTIILLVAVPSEPRNIEVVLVNASAVKVSWERPARTNGDLMGYYIYKEKLENGEPIGTKLQTALAVYDANKTSALISDLEPNTEYSFRVSALNRQGDGEYSEAKNIMTGGIPPSEPITQSPPPPPATPRPHRMVGPEGDLQHADHEVRDLVSSRRPAQLQADGGARDADLRRDQQLAYGTRIHN</sequence>
<dbReference type="SUPFAM" id="SSF49265">
    <property type="entry name" value="Fibronectin type III"/>
    <property type="match status" value="1"/>
</dbReference>
<protein>
    <recommendedName>
        <fullName evidence="3">Fibronectin type-III domain-containing protein</fullName>
    </recommendedName>
</protein>
<dbReference type="PROSITE" id="PS50853">
    <property type="entry name" value="FN3"/>
    <property type="match status" value="1"/>
</dbReference>
<dbReference type="InterPro" id="IPR013783">
    <property type="entry name" value="Ig-like_fold"/>
</dbReference>
<feature type="region of interest" description="Disordered" evidence="2">
    <location>
        <begin position="131"/>
        <end position="208"/>
    </location>
</feature>
<feature type="domain" description="Fibronectin type-III" evidence="3">
    <location>
        <begin position="36"/>
        <end position="138"/>
    </location>
</feature>
<proteinExistence type="predicted"/>
<accession>A0A4U8UPA3</accession>
<evidence type="ECO:0000313" key="5">
    <source>
        <dbReference type="Proteomes" id="UP000298663"/>
    </source>
</evidence>
<dbReference type="Pfam" id="PF00041">
    <property type="entry name" value="fn3"/>
    <property type="match status" value="1"/>
</dbReference>
<dbReference type="InterPro" id="IPR036116">
    <property type="entry name" value="FN3_sf"/>
</dbReference>
<dbReference type="Gene3D" id="2.60.40.10">
    <property type="entry name" value="Immunoglobulins"/>
    <property type="match status" value="1"/>
</dbReference>
<feature type="compositionally biased region" description="Basic and acidic residues" evidence="2">
    <location>
        <begin position="163"/>
        <end position="176"/>
    </location>
</feature>